<dbReference type="EMBL" id="JBHULU010000010">
    <property type="protein sequence ID" value="MFD2513747.1"/>
    <property type="molecule type" value="Genomic_DNA"/>
</dbReference>
<dbReference type="Pfam" id="PF00571">
    <property type="entry name" value="CBS"/>
    <property type="match status" value="2"/>
</dbReference>
<dbReference type="PROSITE" id="PS50042">
    <property type="entry name" value="CNMP_BINDING_3"/>
    <property type="match status" value="1"/>
</dbReference>
<evidence type="ECO:0000256" key="2">
    <source>
        <dbReference type="PROSITE-ProRule" id="PRU00703"/>
    </source>
</evidence>
<dbReference type="PANTHER" id="PTHR43080">
    <property type="entry name" value="CBS DOMAIN-CONTAINING PROTEIN CBSX3, MITOCHONDRIAL"/>
    <property type="match status" value="1"/>
</dbReference>
<dbReference type="PROSITE" id="PS51371">
    <property type="entry name" value="CBS"/>
    <property type="match status" value="2"/>
</dbReference>
<dbReference type="InterPro" id="IPR000644">
    <property type="entry name" value="CBS_dom"/>
</dbReference>
<dbReference type="Pfam" id="PF00027">
    <property type="entry name" value="cNMP_binding"/>
    <property type="match status" value="1"/>
</dbReference>
<dbReference type="SMART" id="SM00116">
    <property type="entry name" value="CBS"/>
    <property type="match status" value="2"/>
</dbReference>
<accession>A0ABW5IL63</accession>
<dbReference type="CDD" id="cd05401">
    <property type="entry name" value="NT_GlnE_GlnD_like"/>
    <property type="match status" value="1"/>
</dbReference>
<dbReference type="CDD" id="cd00038">
    <property type="entry name" value="CAP_ED"/>
    <property type="match status" value="1"/>
</dbReference>
<keyword evidence="6" id="KW-1185">Reference proteome</keyword>
<reference evidence="6" key="1">
    <citation type="journal article" date="2019" name="Int. J. Syst. Evol. Microbiol.">
        <title>The Global Catalogue of Microorganisms (GCM) 10K type strain sequencing project: providing services to taxonomists for standard genome sequencing and annotation.</title>
        <authorList>
            <consortium name="The Broad Institute Genomics Platform"/>
            <consortium name="The Broad Institute Genome Sequencing Center for Infectious Disease"/>
            <person name="Wu L."/>
            <person name="Ma J."/>
        </authorList>
    </citation>
    <scope>NUCLEOTIDE SEQUENCE [LARGE SCALE GENOMIC DNA]</scope>
    <source>
        <strain evidence="6">KCTC 42498</strain>
    </source>
</reference>
<dbReference type="Pfam" id="PF03445">
    <property type="entry name" value="DUF294"/>
    <property type="match status" value="1"/>
</dbReference>
<evidence type="ECO:0000256" key="1">
    <source>
        <dbReference type="ARBA" id="ARBA00023122"/>
    </source>
</evidence>
<name>A0ABW5IL63_9BACT</name>
<dbReference type="InterPro" id="IPR005105">
    <property type="entry name" value="GlnD_Uridyltrans_N"/>
</dbReference>
<proteinExistence type="predicted"/>
<feature type="domain" description="Cyclic nucleotide-binding" evidence="3">
    <location>
        <begin position="20"/>
        <end position="141"/>
    </location>
</feature>
<dbReference type="SUPFAM" id="SSF54631">
    <property type="entry name" value="CBS-domain pair"/>
    <property type="match status" value="1"/>
</dbReference>
<dbReference type="Proteomes" id="UP001597544">
    <property type="component" value="Unassembled WGS sequence"/>
</dbReference>
<keyword evidence="1 2" id="KW-0129">CBS domain</keyword>
<dbReference type="InterPro" id="IPR046342">
    <property type="entry name" value="CBS_dom_sf"/>
</dbReference>
<dbReference type="RefSeq" id="WP_377504906.1">
    <property type="nucleotide sequence ID" value="NZ_JBHULU010000010.1"/>
</dbReference>
<evidence type="ECO:0000313" key="5">
    <source>
        <dbReference type="EMBL" id="MFD2513747.1"/>
    </source>
</evidence>
<sequence length="645" mass="73224">MKPSNLIQERVYDFLNKYPPFNLIEEAKLRELASQVRVLYLEPEQVLFSQGDTKHAYFYIARQGSVRLEKRSEEGELLLVDVCDEGDVFGARALITKNNYSSTATAAEETLVYGVPTELFEPVLHSNPEVALYFAADFAAGAPIQQGGMQETNRARKGLRNNMVNPLPLHLEDILIVDSTQTAVTCPPDTSLRLAAQIMSDKDSSFMLVVDEQSCPVGILTDTDMRKRVVAGHISINDKVSEAMSSPVITIKPEPHMAEALILMMRHKVKHLCITADGTAQSQVQGMLTEHDLLLAQGNNPAVLVQEIRLTRSIDNLPAIRSQAEELLQKYLEQEVNIAFVANIVTEINDAIIVRALQHAESILGEPPLRYCWLSIGSEGREEQLLRTDQDNALVFEDKHAASEKEAQAYFLKLAAIVNEVLEKCGFEKCPANMMASNPQWCQPLHTWKQYFYTWIHEPTEEALLNASIFFDYRPVYGDSDLSYQLTDYIYEHIQQERIFLPYLAKNALQSPPPLSFFRNFVVERGGEHRDQFDIKLRAMAPLIDAARVLTLDNRIAGENNTFKRFARLADLEPQNAAVYREAAMAYEIMMRFRAQNGLRNQDSGRYLDPSQLNKLERQTLRNTFKPISDLQELLQVRFQLNYFG</sequence>
<dbReference type="Pfam" id="PF10335">
    <property type="entry name" value="DUF294_C"/>
    <property type="match status" value="1"/>
</dbReference>
<dbReference type="InterPro" id="IPR018490">
    <property type="entry name" value="cNMP-bd_dom_sf"/>
</dbReference>
<feature type="domain" description="CBS" evidence="4">
    <location>
        <begin position="179"/>
        <end position="236"/>
    </location>
</feature>
<dbReference type="Gene3D" id="3.10.580.10">
    <property type="entry name" value="CBS-domain"/>
    <property type="match status" value="1"/>
</dbReference>
<feature type="domain" description="CBS" evidence="4">
    <location>
        <begin position="244"/>
        <end position="303"/>
    </location>
</feature>
<evidence type="ECO:0000259" key="4">
    <source>
        <dbReference type="PROSITE" id="PS51371"/>
    </source>
</evidence>
<protein>
    <submittedName>
        <fullName evidence="5">DUF294 nucleotidyltransferase-like domain-containing protein</fullName>
    </submittedName>
</protein>
<comment type="caution">
    <text evidence="5">The sequence shown here is derived from an EMBL/GenBank/DDBJ whole genome shotgun (WGS) entry which is preliminary data.</text>
</comment>
<dbReference type="SMART" id="SM00100">
    <property type="entry name" value="cNMP"/>
    <property type="match status" value="1"/>
</dbReference>
<organism evidence="5 6">
    <name type="scientific">Pontibacter locisalis</name>
    <dbReference type="NCBI Taxonomy" id="1719035"/>
    <lineage>
        <taxon>Bacteria</taxon>
        <taxon>Pseudomonadati</taxon>
        <taxon>Bacteroidota</taxon>
        <taxon>Cytophagia</taxon>
        <taxon>Cytophagales</taxon>
        <taxon>Hymenobacteraceae</taxon>
        <taxon>Pontibacter</taxon>
    </lineage>
</organism>
<gene>
    <name evidence="5" type="ORF">ACFSRY_07700</name>
</gene>
<dbReference type="InterPro" id="IPR014710">
    <property type="entry name" value="RmlC-like_jellyroll"/>
</dbReference>
<dbReference type="InterPro" id="IPR000595">
    <property type="entry name" value="cNMP-bd_dom"/>
</dbReference>
<evidence type="ECO:0000313" key="6">
    <source>
        <dbReference type="Proteomes" id="UP001597544"/>
    </source>
</evidence>
<dbReference type="InterPro" id="IPR051257">
    <property type="entry name" value="Diverse_CBS-Domain"/>
</dbReference>
<evidence type="ECO:0000259" key="3">
    <source>
        <dbReference type="PROSITE" id="PS50042"/>
    </source>
</evidence>
<dbReference type="InterPro" id="IPR018821">
    <property type="entry name" value="DUF294_put_nucleoTrafse_sb-bd"/>
</dbReference>
<dbReference type="Gene3D" id="2.60.120.10">
    <property type="entry name" value="Jelly Rolls"/>
    <property type="match status" value="1"/>
</dbReference>
<dbReference type="SUPFAM" id="SSF51206">
    <property type="entry name" value="cAMP-binding domain-like"/>
    <property type="match status" value="1"/>
</dbReference>
<dbReference type="PANTHER" id="PTHR43080:SF2">
    <property type="entry name" value="CBS DOMAIN-CONTAINING PROTEIN"/>
    <property type="match status" value="1"/>
</dbReference>